<reference evidence="1 2" key="1">
    <citation type="submission" date="2016-03" db="EMBL/GenBank/DDBJ databases">
        <title>EvidentialGene: Evidence-directed Construction of Genes on Genomes.</title>
        <authorList>
            <person name="Gilbert D.G."/>
            <person name="Choi J.-H."/>
            <person name="Mockaitis K."/>
            <person name="Colbourne J."/>
            <person name="Pfrender M."/>
        </authorList>
    </citation>
    <scope>NUCLEOTIDE SEQUENCE [LARGE SCALE GENOMIC DNA]</scope>
    <source>
        <strain evidence="1 2">Xinb3</strain>
        <tissue evidence="1">Complete organism</tissue>
    </source>
</reference>
<organism evidence="1 2">
    <name type="scientific">Daphnia magna</name>
    <dbReference type="NCBI Taxonomy" id="35525"/>
    <lineage>
        <taxon>Eukaryota</taxon>
        <taxon>Metazoa</taxon>
        <taxon>Ecdysozoa</taxon>
        <taxon>Arthropoda</taxon>
        <taxon>Crustacea</taxon>
        <taxon>Branchiopoda</taxon>
        <taxon>Diplostraca</taxon>
        <taxon>Cladocera</taxon>
        <taxon>Anomopoda</taxon>
        <taxon>Daphniidae</taxon>
        <taxon>Daphnia</taxon>
    </lineage>
</organism>
<dbReference type="AlphaFoldDB" id="A0A164VW23"/>
<comment type="caution">
    <text evidence="1">The sequence shown here is derived from an EMBL/GenBank/DDBJ whole genome shotgun (WGS) entry which is preliminary data.</text>
</comment>
<dbReference type="OrthoDB" id="6363798at2759"/>
<dbReference type="EMBL" id="LRGB01001361">
    <property type="protein sequence ID" value="KZS12717.1"/>
    <property type="molecule type" value="Genomic_DNA"/>
</dbReference>
<name>A0A164VW23_9CRUS</name>
<keyword evidence="2" id="KW-1185">Reference proteome</keyword>
<sequence length="360" mass="40052">MTFGDLWRKHQTDSCFSLRRSLKMVFPPGETVPQYLSVHQTNLSLSEASVDVVATFVQQGIHWNINHEQTNNQTFSKMKLVLLLSALVVMSHQQFQYRTKPRGLFWLSPYSPQRVISNYQPAQIYNDYYLQNEIPYPINSRPSTRIGEIVSYFKNEESNPDVIISSAESPNNDDEDIESWSPTQARIKFYQQQQNGGRFFGSSTINNPFVKTATFTISSTVTTVGSIVTCVPANNLAAVPAPTCTGRKRRSGDDETEQFPIVPTETLSLVPTAVPGESRQLPNIDHEDTHTVISSKDEFLPAELSENNSREKRFFGGGIAATKTVTSYSFVGATLTNTVILDPTGMMVAVCLPAGYVVCA</sequence>
<dbReference type="Proteomes" id="UP000076858">
    <property type="component" value="Unassembled WGS sequence"/>
</dbReference>
<protein>
    <submittedName>
        <fullName evidence="1">Uncharacterized protein</fullName>
    </submittedName>
</protein>
<proteinExistence type="predicted"/>
<evidence type="ECO:0000313" key="2">
    <source>
        <dbReference type="Proteomes" id="UP000076858"/>
    </source>
</evidence>
<gene>
    <name evidence="1" type="ORF">APZ42_022866</name>
</gene>
<evidence type="ECO:0000313" key="1">
    <source>
        <dbReference type="EMBL" id="KZS12717.1"/>
    </source>
</evidence>
<accession>A0A164VW23</accession>